<evidence type="ECO:0000313" key="3">
    <source>
        <dbReference type="Proteomes" id="UP000001903"/>
    </source>
</evidence>
<dbReference type="Pfam" id="PF01844">
    <property type="entry name" value="HNH"/>
    <property type="match status" value="1"/>
</dbReference>
<name>D2S1X8_HALTV</name>
<keyword evidence="3" id="KW-1185">Reference proteome</keyword>
<keyword evidence="2" id="KW-0540">Nuclease</keyword>
<geneLocation type="plasmid" evidence="2 3">
    <name>pHTUR02</name>
</geneLocation>
<keyword evidence="2" id="KW-0378">Hydrolase</keyword>
<dbReference type="GO" id="GO:0003676">
    <property type="term" value="F:nucleic acid binding"/>
    <property type="evidence" value="ECO:0007669"/>
    <property type="project" value="InterPro"/>
</dbReference>
<dbReference type="EMBL" id="CP001862">
    <property type="protein sequence ID" value="ADB63375.1"/>
    <property type="molecule type" value="Genomic_DNA"/>
</dbReference>
<keyword evidence="2" id="KW-0614">Plasmid</keyword>
<evidence type="ECO:0000259" key="1">
    <source>
        <dbReference type="SMART" id="SM00507"/>
    </source>
</evidence>
<dbReference type="CDD" id="cd00085">
    <property type="entry name" value="HNHc"/>
    <property type="match status" value="1"/>
</dbReference>
<keyword evidence="2" id="KW-0255">Endonuclease</keyword>
<accession>D2S1X8</accession>
<dbReference type="GO" id="GO:0004519">
    <property type="term" value="F:endonuclease activity"/>
    <property type="evidence" value="ECO:0007669"/>
    <property type="project" value="UniProtKB-KW"/>
</dbReference>
<dbReference type="SMART" id="SM00507">
    <property type="entry name" value="HNHc"/>
    <property type="match status" value="1"/>
</dbReference>
<sequence length="84" mass="9578">MRKYALQVADGVCQGCSDDAPFLTDDRESFLEVHHLRRRSNGGADHPKNVIALCPNCHRRVHHGRNGDEFNEDLIDKAEELHSR</sequence>
<dbReference type="Gene3D" id="1.10.30.50">
    <property type="match status" value="1"/>
</dbReference>
<evidence type="ECO:0000313" key="2">
    <source>
        <dbReference type="EMBL" id="ADB63375.1"/>
    </source>
</evidence>
<dbReference type="Proteomes" id="UP000001903">
    <property type="component" value="Plasmid pHTUR02"/>
</dbReference>
<organism evidence="2 3">
    <name type="scientific">Haloterrigena turkmenica (strain ATCC 51198 / DSM 5511 / JCM 9101 / NCIMB 13204 / VKM B-1734 / 4k)</name>
    <name type="common">Halococcus turkmenicus</name>
    <dbReference type="NCBI Taxonomy" id="543526"/>
    <lineage>
        <taxon>Archaea</taxon>
        <taxon>Methanobacteriati</taxon>
        <taxon>Methanobacteriota</taxon>
        <taxon>Stenosarchaea group</taxon>
        <taxon>Halobacteria</taxon>
        <taxon>Halobacteriales</taxon>
        <taxon>Natrialbaceae</taxon>
        <taxon>Haloterrigena</taxon>
    </lineage>
</organism>
<feature type="domain" description="HNH nuclease" evidence="1">
    <location>
        <begin position="2"/>
        <end position="59"/>
    </location>
</feature>
<dbReference type="AlphaFoldDB" id="D2S1X8"/>
<dbReference type="InterPro" id="IPR003615">
    <property type="entry name" value="HNH_nuc"/>
</dbReference>
<reference evidence="2 3" key="1">
    <citation type="journal article" date="2010" name="Stand. Genomic Sci.">
        <title>Complete genome sequence of Haloterrigena turkmenica type strain (4k).</title>
        <authorList>
            <person name="Saunders E."/>
            <person name="Tindall B.J."/>
            <person name="Fahnrich R."/>
            <person name="Lapidus A."/>
            <person name="Copeland A."/>
            <person name="Del Rio T.G."/>
            <person name="Lucas S."/>
            <person name="Chen F."/>
            <person name="Tice H."/>
            <person name="Cheng J.F."/>
            <person name="Han C."/>
            <person name="Detter J.C."/>
            <person name="Bruce D."/>
            <person name="Goodwin L."/>
            <person name="Chain P."/>
            <person name="Pitluck S."/>
            <person name="Pati A."/>
            <person name="Ivanova N."/>
            <person name="Mavromatis K."/>
            <person name="Chen A."/>
            <person name="Palaniappan K."/>
            <person name="Land M."/>
            <person name="Hauser L."/>
            <person name="Chang Y.J."/>
            <person name="Jeffries C.D."/>
            <person name="Brettin T."/>
            <person name="Rohde M."/>
            <person name="Goker M."/>
            <person name="Bristow J."/>
            <person name="Eisen J.A."/>
            <person name="Markowitz V."/>
            <person name="Hugenholtz P."/>
            <person name="Klenk H.P."/>
            <person name="Kyrpides N.C."/>
        </authorList>
    </citation>
    <scope>NUCLEOTIDE SEQUENCE [LARGE SCALE GENOMIC DNA]</scope>
    <source>
        <strain evidence="3">ATCC 51198 / DSM 5511 / JCM 9101 / NCIMB 13204 / VKM B-1734 / 4k</strain>
    </source>
</reference>
<dbReference type="GO" id="GO:0008270">
    <property type="term" value="F:zinc ion binding"/>
    <property type="evidence" value="ECO:0007669"/>
    <property type="project" value="InterPro"/>
</dbReference>
<protein>
    <submittedName>
        <fullName evidence="2">HNH endonuclease</fullName>
    </submittedName>
</protein>
<dbReference type="HOGENOM" id="CLU_2519685_0_0_2"/>
<dbReference type="KEGG" id="htu:Htur_4584"/>
<proteinExistence type="predicted"/>
<gene>
    <name evidence="2" type="ordered locus">Htur_4584</name>
</gene>
<dbReference type="InterPro" id="IPR002711">
    <property type="entry name" value="HNH"/>
</dbReference>